<proteinExistence type="predicted"/>
<accession>A0A0P1A671</accession>
<dbReference type="EMBL" id="CCYD01000109">
    <property type="protein sequence ID" value="CEG35762.1"/>
    <property type="molecule type" value="Genomic_DNA"/>
</dbReference>
<evidence type="ECO:0000313" key="1">
    <source>
        <dbReference type="EMBL" id="CEG35762.1"/>
    </source>
</evidence>
<protein>
    <submittedName>
        <fullName evidence="1">Uncharacterized protein</fullName>
    </submittedName>
</protein>
<reference evidence="2" key="1">
    <citation type="submission" date="2014-09" db="EMBL/GenBank/DDBJ databases">
        <authorList>
            <person name="Sharma Rahul"/>
            <person name="Thines Marco"/>
        </authorList>
    </citation>
    <scope>NUCLEOTIDE SEQUENCE [LARGE SCALE GENOMIC DNA]</scope>
</reference>
<dbReference type="Proteomes" id="UP000054928">
    <property type="component" value="Unassembled WGS sequence"/>
</dbReference>
<dbReference type="AlphaFoldDB" id="A0A0P1A671"/>
<name>A0A0P1A671_PLAHL</name>
<keyword evidence="2" id="KW-1185">Reference proteome</keyword>
<organism evidence="1 2">
    <name type="scientific">Plasmopara halstedii</name>
    <name type="common">Downy mildew of sunflower</name>
    <dbReference type="NCBI Taxonomy" id="4781"/>
    <lineage>
        <taxon>Eukaryota</taxon>
        <taxon>Sar</taxon>
        <taxon>Stramenopiles</taxon>
        <taxon>Oomycota</taxon>
        <taxon>Peronosporomycetes</taxon>
        <taxon>Peronosporales</taxon>
        <taxon>Peronosporaceae</taxon>
        <taxon>Plasmopara</taxon>
    </lineage>
</organism>
<sequence>MSPAQFHKLYTWSLKCDKIDIRYLVQYYASKVLIDRHRWTMHVMGTRCVTTK</sequence>
<evidence type="ECO:0000313" key="2">
    <source>
        <dbReference type="Proteomes" id="UP000054928"/>
    </source>
</evidence>
<dbReference type="RefSeq" id="XP_024572131.1">
    <property type="nucleotide sequence ID" value="XM_024727780.1"/>
</dbReference>
<dbReference type="GeneID" id="36395151"/>